<keyword evidence="3" id="KW-0808">Transferase</keyword>
<dbReference type="AlphaFoldDB" id="A0A3E4R059"/>
<keyword evidence="1" id="KW-0472">Membrane</keyword>
<feature type="transmembrane region" description="Helical" evidence="1">
    <location>
        <begin position="310"/>
        <end position="330"/>
    </location>
</feature>
<dbReference type="Pfam" id="PF00535">
    <property type="entry name" value="Glycos_transf_2"/>
    <property type="match status" value="1"/>
</dbReference>
<keyword evidence="1" id="KW-1133">Transmembrane helix</keyword>
<dbReference type="PANTHER" id="PTHR22916:SF3">
    <property type="entry name" value="UDP-GLCNAC:BETAGAL BETA-1,3-N-ACETYLGLUCOSAMINYLTRANSFERASE-LIKE PROTEIN 1"/>
    <property type="match status" value="1"/>
</dbReference>
<evidence type="ECO:0000256" key="1">
    <source>
        <dbReference type="SAM" id="Phobius"/>
    </source>
</evidence>
<reference evidence="3 4" key="1">
    <citation type="submission" date="2018-08" db="EMBL/GenBank/DDBJ databases">
        <title>A genome reference for cultivated species of the human gut microbiota.</title>
        <authorList>
            <person name="Zou Y."/>
            <person name="Xue W."/>
            <person name="Luo G."/>
        </authorList>
    </citation>
    <scope>NUCLEOTIDE SEQUENCE [LARGE SCALE GENOMIC DNA]</scope>
    <source>
        <strain evidence="3 4">TF08-13</strain>
    </source>
</reference>
<sequence>MEQQPLISIIVPVYNMEKYLRKCVDSLLEQTLKEIEVICVNDCSTDSSLSILKEYEEKDNRMVVIDLKQNVKQGGARNRGIEKAKAPYLCFVDSDDWLDSKMCEDLYHIAIEKDADMVRGGIYQFYGDNDIRKEKGTEAVLNVSSLLDRNRYYIAYGGRLWGGIVKKDIFLKNKLTYPEHLFYEDNAIGVLIYLFCKKIAYSDKCYYYYRCNNQSTTRGTNNYRYFDRLDTAKMFLENMRRYGFYETYKEEVNFYFITLFYINTVMGAMLNFDPPATKYISQVVREMKTIIPHFRQNRYYKKNCSVKMRLFHQLLSLNVPLTVCLCVMIIKCKHLVRK</sequence>
<gene>
    <name evidence="3" type="ORF">DXC80_11805</name>
</gene>
<dbReference type="SUPFAM" id="SSF53448">
    <property type="entry name" value="Nucleotide-diphospho-sugar transferases"/>
    <property type="match status" value="1"/>
</dbReference>
<dbReference type="InterPro" id="IPR029044">
    <property type="entry name" value="Nucleotide-diphossugar_trans"/>
</dbReference>
<evidence type="ECO:0000313" key="4">
    <source>
        <dbReference type="Proteomes" id="UP000260795"/>
    </source>
</evidence>
<dbReference type="Gene3D" id="3.90.550.10">
    <property type="entry name" value="Spore Coat Polysaccharide Biosynthesis Protein SpsA, Chain A"/>
    <property type="match status" value="1"/>
</dbReference>
<keyword evidence="1" id="KW-0812">Transmembrane</keyword>
<dbReference type="PANTHER" id="PTHR22916">
    <property type="entry name" value="GLYCOSYLTRANSFERASE"/>
    <property type="match status" value="1"/>
</dbReference>
<dbReference type="RefSeq" id="WP_117681262.1">
    <property type="nucleotide sequence ID" value="NZ_QSRK01000017.1"/>
</dbReference>
<protein>
    <submittedName>
        <fullName evidence="3">Glycosyltransferase</fullName>
    </submittedName>
</protein>
<comment type="caution">
    <text evidence="3">The sequence shown here is derived from an EMBL/GenBank/DDBJ whole genome shotgun (WGS) entry which is preliminary data.</text>
</comment>
<dbReference type="GO" id="GO:0016758">
    <property type="term" value="F:hexosyltransferase activity"/>
    <property type="evidence" value="ECO:0007669"/>
    <property type="project" value="UniProtKB-ARBA"/>
</dbReference>
<dbReference type="EMBL" id="QSRK01000017">
    <property type="protein sequence ID" value="RGL12758.1"/>
    <property type="molecule type" value="Genomic_DNA"/>
</dbReference>
<feature type="domain" description="Glycosyltransferase 2-like" evidence="2">
    <location>
        <begin position="8"/>
        <end position="136"/>
    </location>
</feature>
<evidence type="ECO:0000313" key="3">
    <source>
        <dbReference type="EMBL" id="RGL12758.1"/>
    </source>
</evidence>
<evidence type="ECO:0000259" key="2">
    <source>
        <dbReference type="Pfam" id="PF00535"/>
    </source>
</evidence>
<dbReference type="CDD" id="cd00761">
    <property type="entry name" value="Glyco_tranf_GTA_type"/>
    <property type="match status" value="1"/>
</dbReference>
<organism evidence="3 4">
    <name type="scientific">Bacteroides uniformis</name>
    <dbReference type="NCBI Taxonomy" id="820"/>
    <lineage>
        <taxon>Bacteria</taxon>
        <taxon>Pseudomonadati</taxon>
        <taxon>Bacteroidota</taxon>
        <taxon>Bacteroidia</taxon>
        <taxon>Bacteroidales</taxon>
        <taxon>Bacteroidaceae</taxon>
        <taxon>Bacteroides</taxon>
    </lineage>
</organism>
<accession>A0A3E4R059</accession>
<dbReference type="Proteomes" id="UP000260795">
    <property type="component" value="Unassembled WGS sequence"/>
</dbReference>
<name>A0A3E4R059_BACUN</name>
<proteinExistence type="predicted"/>
<dbReference type="InterPro" id="IPR001173">
    <property type="entry name" value="Glyco_trans_2-like"/>
</dbReference>